<dbReference type="SUPFAM" id="SSF55785">
    <property type="entry name" value="PYP-like sensor domain (PAS domain)"/>
    <property type="match status" value="2"/>
</dbReference>
<dbReference type="Pfam" id="PF08448">
    <property type="entry name" value="PAS_4"/>
    <property type="match status" value="1"/>
</dbReference>
<protein>
    <submittedName>
        <fullName evidence="6">EAL domain-containing protein</fullName>
    </submittedName>
</protein>
<reference evidence="6" key="1">
    <citation type="submission" date="2021-03" db="EMBL/GenBank/DDBJ databases">
        <title>Comamonas denitrificans.</title>
        <authorList>
            <person name="Finster K."/>
        </authorList>
    </citation>
    <scope>NUCLEOTIDE SEQUENCE</scope>
    <source>
        <strain evidence="6">MM2021_4</strain>
    </source>
</reference>
<proteinExistence type="predicted"/>
<dbReference type="InterPro" id="IPR000014">
    <property type="entry name" value="PAS"/>
</dbReference>
<sequence length="715" mass="79041">MQNRPADWQAPSSESSPGLTPAQASLLQALGTATPGQIAYFSAPDLRCLFANQRYAQACGHTLQSILGQPLQDIVSPSTWQTHSTQVLACLAGQAQHYTCTAEGLRGDTRHLEVHLVPHCEQPTAADTPASGVAGSVVGLVALILDTTHRWAAENAAQDHAQRLRKFNDASQELIIFHQGGVILDANQATERITGYSIESLRGRSIFDLVHPQDRVRVIGLSRQLYEEPYEAMVLRRDGRCIDLEITGKNLPQPDGSVQRIVVGRDISSRKQAQAQTVFMTQHDLLTGLPNRQHLLHYAEKMLQQLASQKISTALFFINLDHFKTINDSLGHFMGDEVLQTMAQRLKASMRPEDFVARLSGDEFVILLSSVQDENQVKAVAEKLLLTIAAPHTLAGMPISLSPSIGISLYPNHGLRAEELLRHANQAMTAAKEYGRANYQIYAPFMTGSTPYEELLLERELREALENHQLQLHYQPQICLKTGALAGFEALVRWHHPQRGILGPLQFIPFAEKRGLIASIGRWVLFEACRQLKAWHDAGLPKVPVAVNLSPLELRQRDVLADIQKALATTGLAAQYLEVEITESVLMQQSNPAQHNILRALQALGVGISIDDFGTGYSSLAYLKRYPIDKLKIDRSFITDTPHSVDDVAIVTAIIQMGRSLQLKVLAEGVETAEQQALLTHLGCDLVQGFGLSRPLPAHQVPSWWHRWGTQPLFA</sequence>
<dbReference type="InterPro" id="IPR001633">
    <property type="entry name" value="EAL_dom"/>
</dbReference>
<dbReference type="SUPFAM" id="SSF141868">
    <property type="entry name" value="EAL domain-like"/>
    <property type="match status" value="1"/>
</dbReference>
<dbReference type="EMBL" id="JAFNME010000021">
    <property type="protein sequence ID" value="MBO1250176.1"/>
    <property type="molecule type" value="Genomic_DNA"/>
</dbReference>
<dbReference type="CDD" id="cd00130">
    <property type="entry name" value="PAS"/>
    <property type="match status" value="1"/>
</dbReference>
<dbReference type="PROSITE" id="PS50112">
    <property type="entry name" value="PAS"/>
    <property type="match status" value="1"/>
</dbReference>
<dbReference type="InterPro" id="IPR035965">
    <property type="entry name" value="PAS-like_dom_sf"/>
</dbReference>
<dbReference type="PROSITE" id="PS50887">
    <property type="entry name" value="GGDEF"/>
    <property type="match status" value="1"/>
</dbReference>
<dbReference type="Pfam" id="PF00990">
    <property type="entry name" value="GGDEF"/>
    <property type="match status" value="1"/>
</dbReference>
<dbReference type="InterPro" id="IPR029787">
    <property type="entry name" value="Nucleotide_cyclase"/>
</dbReference>
<dbReference type="SUPFAM" id="SSF55073">
    <property type="entry name" value="Nucleotide cyclase"/>
    <property type="match status" value="1"/>
</dbReference>
<dbReference type="Pfam" id="PF13426">
    <property type="entry name" value="PAS_9"/>
    <property type="match status" value="1"/>
</dbReference>
<dbReference type="InterPro" id="IPR000700">
    <property type="entry name" value="PAS-assoc_C"/>
</dbReference>
<feature type="domain" description="EAL" evidence="4">
    <location>
        <begin position="454"/>
        <end position="709"/>
    </location>
</feature>
<feature type="domain" description="GGDEF" evidence="5">
    <location>
        <begin position="311"/>
        <end position="444"/>
    </location>
</feature>
<evidence type="ECO:0000259" key="3">
    <source>
        <dbReference type="PROSITE" id="PS50113"/>
    </source>
</evidence>
<dbReference type="Pfam" id="PF00563">
    <property type="entry name" value="EAL"/>
    <property type="match status" value="1"/>
</dbReference>
<comment type="caution">
    <text evidence="6">The sequence shown here is derived from an EMBL/GenBank/DDBJ whole genome shotgun (WGS) entry which is preliminary data.</text>
</comment>
<organism evidence="6 7">
    <name type="scientific">Comamonas denitrificans</name>
    <dbReference type="NCBI Taxonomy" id="117506"/>
    <lineage>
        <taxon>Bacteria</taxon>
        <taxon>Pseudomonadati</taxon>
        <taxon>Pseudomonadota</taxon>
        <taxon>Betaproteobacteria</taxon>
        <taxon>Burkholderiales</taxon>
        <taxon>Comamonadaceae</taxon>
        <taxon>Comamonas</taxon>
    </lineage>
</organism>
<dbReference type="NCBIfam" id="TIGR00229">
    <property type="entry name" value="sensory_box"/>
    <property type="match status" value="1"/>
</dbReference>
<dbReference type="RefSeq" id="WP_207575575.1">
    <property type="nucleotide sequence ID" value="NZ_JAFNME010000021.1"/>
</dbReference>
<dbReference type="InterPro" id="IPR052155">
    <property type="entry name" value="Biofilm_reg_signaling"/>
</dbReference>
<dbReference type="InterPro" id="IPR035919">
    <property type="entry name" value="EAL_sf"/>
</dbReference>
<evidence type="ECO:0000259" key="2">
    <source>
        <dbReference type="PROSITE" id="PS50112"/>
    </source>
</evidence>
<evidence type="ECO:0000313" key="7">
    <source>
        <dbReference type="Proteomes" id="UP000664731"/>
    </source>
</evidence>
<feature type="region of interest" description="Disordered" evidence="1">
    <location>
        <begin position="1"/>
        <end position="20"/>
    </location>
</feature>
<dbReference type="Gene3D" id="3.20.20.450">
    <property type="entry name" value="EAL domain"/>
    <property type="match status" value="1"/>
</dbReference>
<dbReference type="Gene3D" id="3.30.450.20">
    <property type="entry name" value="PAS domain"/>
    <property type="match status" value="2"/>
</dbReference>
<dbReference type="SMART" id="SM00052">
    <property type="entry name" value="EAL"/>
    <property type="match status" value="1"/>
</dbReference>
<dbReference type="Proteomes" id="UP000664731">
    <property type="component" value="Unassembled WGS sequence"/>
</dbReference>
<dbReference type="SMART" id="SM00091">
    <property type="entry name" value="PAS"/>
    <property type="match status" value="2"/>
</dbReference>
<feature type="domain" description="PAS" evidence="2">
    <location>
        <begin position="159"/>
        <end position="229"/>
    </location>
</feature>
<dbReference type="InterPro" id="IPR000160">
    <property type="entry name" value="GGDEF_dom"/>
</dbReference>
<dbReference type="NCBIfam" id="TIGR00254">
    <property type="entry name" value="GGDEF"/>
    <property type="match status" value="1"/>
</dbReference>
<dbReference type="SMART" id="SM00267">
    <property type="entry name" value="GGDEF"/>
    <property type="match status" value="1"/>
</dbReference>
<evidence type="ECO:0000259" key="5">
    <source>
        <dbReference type="PROSITE" id="PS50887"/>
    </source>
</evidence>
<evidence type="ECO:0000256" key="1">
    <source>
        <dbReference type="SAM" id="MobiDB-lite"/>
    </source>
</evidence>
<dbReference type="InterPro" id="IPR043128">
    <property type="entry name" value="Rev_trsase/Diguanyl_cyclase"/>
</dbReference>
<dbReference type="Gene3D" id="3.30.70.270">
    <property type="match status" value="1"/>
</dbReference>
<dbReference type="PROSITE" id="PS50883">
    <property type="entry name" value="EAL"/>
    <property type="match status" value="1"/>
</dbReference>
<evidence type="ECO:0000313" key="6">
    <source>
        <dbReference type="EMBL" id="MBO1250176.1"/>
    </source>
</evidence>
<dbReference type="CDD" id="cd01948">
    <property type="entry name" value="EAL"/>
    <property type="match status" value="1"/>
</dbReference>
<dbReference type="PROSITE" id="PS50113">
    <property type="entry name" value="PAC"/>
    <property type="match status" value="1"/>
</dbReference>
<feature type="domain" description="PAC" evidence="3">
    <location>
        <begin position="228"/>
        <end position="279"/>
    </location>
</feature>
<dbReference type="CDD" id="cd01949">
    <property type="entry name" value="GGDEF"/>
    <property type="match status" value="1"/>
</dbReference>
<gene>
    <name evidence="6" type="ORF">J1777_10125</name>
</gene>
<accession>A0A939GZL6</accession>
<dbReference type="PANTHER" id="PTHR44757:SF2">
    <property type="entry name" value="BIOFILM ARCHITECTURE MAINTENANCE PROTEIN MBAA"/>
    <property type="match status" value="1"/>
</dbReference>
<keyword evidence="7" id="KW-1185">Reference proteome</keyword>
<dbReference type="FunFam" id="3.20.20.450:FF:000001">
    <property type="entry name" value="Cyclic di-GMP phosphodiesterase yahA"/>
    <property type="match status" value="1"/>
</dbReference>
<dbReference type="AlphaFoldDB" id="A0A939GZL6"/>
<name>A0A939GZL6_9BURK</name>
<evidence type="ECO:0000259" key="4">
    <source>
        <dbReference type="PROSITE" id="PS50883"/>
    </source>
</evidence>
<dbReference type="InterPro" id="IPR013656">
    <property type="entry name" value="PAS_4"/>
</dbReference>
<feature type="compositionally biased region" description="Polar residues" evidence="1">
    <location>
        <begin position="10"/>
        <end position="20"/>
    </location>
</feature>
<dbReference type="PANTHER" id="PTHR44757">
    <property type="entry name" value="DIGUANYLATE CYCLASE DGCP"/>
    <property type="match status" value="1"/>
</dbReference>